<feature type="binding site" evidence="12">
    <location>
        <position position="459"/>
    </location>
    <ligand>
        <name>Zn(2+)</name>
        <dbReference type="ChEBI" id="CHEBI:29105"/>
        <label>2</label>
    </ligand>
</feature>
<dbReference type="Pfam" id="PF17764">
    <property type="entry name" value="PriA_3primeBD"/>
    <property type="match status" value="1"/>
</dbReference>
<feature type="binding site" evidence="12">
    <location>
        <position position="477"/>
    </location>
    <ligand>
        <name>Zn(2+)</name>
        <dbReference type="ChEBI" id="CHEBI:29105"/>
        <label>2</label>
    </ligand>
</feature>
<gene>
    <name evidence="12" type="primary">priA</name>
    <name evidence="15" type="ORF">IMCC12053_2726</name>
</gene>
<dbReference type="GO" id="GO:0006302">
    <property type="term" value="P:double-strand break repair"/>
    <property type="evidence" value="ECO:0007669"/>
    <property type="project" value="InterPro"/>
</dbReference>
<dbReference type="InterPro" id="IPR011545">
    <property type="entry name" value="DEAD/DEAH_box_helicase_dom"/>
</dbReference>
<sequence length="743" mass="80459">MAPCAQNAYLTPMSQTHFFPEGTLVAVLTCEPIDRSLDYKAPVGGCEVGAFVEVPLGPRKVLGCVWGAGRGGFDLSKARAVSNVLDVAPMRDEMRSFLEKVADYTLTPLAAMLRLATRAPGLMNPPSMQKVYRRGEGQPKRETEARTRVLDVLDEYGGLAFTLKELADTAGVTPSVIKGLVPQGVIFEEDTPRDLPYGRLDPAQAGKELSGPQEGAAKALRISVASQSYSTTLLKGVTGSGKTEVYLEAVAECLAQGRQALVLLPEIALTAEFLTRVEERFGAKPAEWHSGVTMTERRRVWKMVGAGGAQMVIGARSALYLPFQNLGLIVVDEEHDQSYKQEDGVLYSARDMAVLRATFCSATVVLASATPSLESWVNVEAGKYTRLDLESRFGPAVMPDMHALDLRSEKMPATRFVSDALARAVTKRIGLGEQSLLFLNRRGYAPVTICRACGHQIACDHCDARMVEHRFLKRLVCHQCGETKPMPEACPSCQVEGRLAPVGPGVERLAEEVTERFPDAKVSVLSSDLFGSARALKAAIREIAEGDTDIVIGTQLVAKGHNFPNLTLVGVIDADLGLQGSDLRAAERTFQLMRQVAGRAGRSEKKGVALLQTYQPEHPVIRAIIAGDEEGFWRAEAAERKMAGVPPYGRMAGIILSGPDLAQVMDIGNALARRAGPLQQVGAQLFGPAPAPIARVRGRHRIRLLVKAEKTAPIQRALSAWVGQIKLPGSVRLQIDIDPQSFW</sequence>
<comment type="similarity">
    <text evidence="12">Belongs to the helicase family. PriA subfamily.</text>
</comment>
<dbReference type="GO" id="GO:0003677">
    <property type="term" value="F:DNA binding"/>
    <property type="evidence" value="ECO:0007669"/>
    <property type="project" value="UniProtKB-UniRule"/>
</dbReference>
<comment type="catalytic activity">
    <reaction evidence="11 12">
        <text>ATP + H2O = ADP + phosphate + H(+)</text>
        <dbReference type="Rhea" id="RHEA:13065"/>
        <dbReference type="ChEBI" id="CHEBI:15377"/>
        <dbReference type="ChEBI" id="CHEBI:15378"/>
        <dbReference type="ChEBI" id="CHEBI:30616"/>
        <dbReference type="ChEBI" id="CHEBI:43474"/>
        <dbReference type="ChEBI" id="CHEBI:456216"/>
        <dbReference type="EC" id="5.6.2.4"/>
    </reaction>
</comment>
<dbReference type="Pfam" id="PF00271">
    <property type="entry name" value="Helicase_C"/>
    <property type="match status" value="1"/>
</dbReference>
<evidence type="ECO:0000256" key="7">
    <source>
        <dbReference type="ARBA" id="ARBA00022833"/>
    </source>
</evidence>
<dbReference type="InterPro" id="IPR040498">
    <property type="entry name" value="PriA_CRR"/>
</dbReference>
<dbReference type="CDD" id="cd17929">
    <property type="entry name" value="DEXHc_priA"/>
    <property type="match status" value="1"/>
</dbReference>
<feature type="binding site" evidence="12">
    <location>
        <position position="450"/>
    </location>
    <ligand>
        <name>Zn(2+)</name>
        <dbReference type="ChEBI" id="CHEBI:29105"/>
        <label>1</label>
    </ligand>
</feature>
<feature type="binding site" evidence="12">
    <location>
        <position position="493"/>
    </location>
    <ligand>
        <name>Zn(2+)</name>
        <dbReference type="ChEBI" id="CHEBI:29105"/>
        <label>1</label>
    </ligand>
</feature>
<dbReference type="PANTHER" id="PTHR30580">
    <property type="entry name" value="PRIMOSOMAL PROTEIN N"/>
    <property type="match status" value="1"/>
</dbReference>
<evidence type="ECO:0000313" key="16">
    <source>
        <dbReference type="Proteomes" id="UP000064920"/>
    </source>
</evidence>
<keyword evidence="6 12" id="KW-0347">Helicase</keyword>
<dbReference type="GO" id="GO:0016887">
    <property type="term" value="F:ATP hydrolysis activity"/>
    <property type="evidence" value="ECO:0007669"/>
    <property type="project" value="RHEA"/>
</dbReference>
<dbReference type="GO" id="GO:0005524">
    <property type="term" value="F:ATP binding"/>
    <property type="evidence" value="ECO:0007669"/>
    <property type="project" value="UniProtKB-UniRule"/>
</dbReference>
<keyword evidence="10 12" id="KW-0413">Isomerase</keyword>
<feature type="compositionally biased region" description="Basic and acidic residues" evidence="13">
    <location>
        <begin position="133"/>
        <end position="144"/>
    </location>
</feature>
<dbReference type="InterPro" id="IPR001650">
    <property type="entry name" value="Helicase_C-like"/>
</dbReference>
<dbReference type="InterPro" id="IPR041236">
    <property type="entry name" value="PriA_C"/>
</dbReference>
<evidence type="ECO:0000256" key="5">
    <source>
        <dbReference type="ARBA" id="ARBA00022801"/>
    </source>
</evidence>
<dbReference type="SMART" id="SM00487">
    <property type="entry name" value="DEXDc"/>
    <property type="match status" value="1"/>
</dbReference>
<evidence type="ECO:0000256" key="1">
    <source>
        <dbReference type="ARBA" id="ARBA00022515"/>
    </source>
</evidence>
<keyword evidence="7 12" id="KW-0862">Zinc</keyword>
<evidence type="ECO:0000256" key="9">
    <source>
        <dbReference type="ARBA" id="ARBA00023125"/>
    </source>
</evidence>
<dbReference type="AlphaFoldDB" id="A0A0N9ZS51"/>
<evidence type="ECO:0000256" key="2">
    <source>
        <dbReference type="ARBA" id="ARBA00022705"/>
    </source>
</evidence>
<dbReference type="PATRIC" id="fig|1397108.4.peg.2787"/>
<dbReference type="Pfam" id="PF18319">
    <property type="entry name" value="Zn_ribbon_PriA"/>
    <property type="match status" value="1"/>
</dbReference>
<dbReference type="PROSITE" id="PS51192">
    <property type="entry name" value="HELICASE_ATP_BIND_1"/>
    <property type="match status" value="1"/>
</dbReference>
<comment type="cofactor">
    <cofactor evidence="12">
        <name>Zn(2+)</name>
        <dbReference type="ChEBI" id="CHEBI:29105"/>
    </cofactor>
    <text evidence="12">Binds 2 zinc ions per subunit.</text>
</comment>
<dbReference type="GO" id="GO:1990077">
    <property type="term" value="C:primosome complex"/>
    <property type="evidence" value="ECO:0007669"/>
    <property type="project" value="UniProtKB-UniRule"/>
</dbReference>
<evidence type="ECO:0000256" key="13">
    <source>
        <dbReference type="SAM" id="MobiDB-lite"/>
    </source>
</evidence>
<proteinExistence type="inferred from homology"/>
<evidence type="ECO:0000256" key="4">
    <source>
        <dbReference type="ARBA" id="ARBA00022741"/>
    </source>
</evidence>
<dbReference type="NCBIfam" id="NF004070">
    <property type="entry name" value="PRK05580.2-2"/>
    <property type="match status" value="1"/>
</dbReference>
<protein>
    <recommendedName>
        <fullName evidence="12">Replication restart protein PriA</fullName>
    </recommendedName>
    <alternativeName>
        <fullName evidence="12">ATP-dependent DNA helicase PriA</fullName>
        <ecNumber evidence="12">5.6.2.4</ecNumber>
    </alternativeName>
    <alternativeName>
        <fullName evidence="12">DNA 3'-5' helicase PriA</fullName>
    </alternativeName>
</protein>
<keyword evidence="8 12" id="KW-0067">ATP-binding</keyword>
<dbReference type="GO" id="GO:0043138">
    <property type="term" value="F:3'-5' DNA helicase activity"/>
    <property type="evidence" value="ECO:0007669"/>
    <property type="project" value="UniProtKB-EC"/>
</dbReference>
<dbReference type="EC" id="5.6.2.4" evidence="12"/>
<evidence type="ECO:0000259" key="14">
    <source>
        <dbReference type="PROSITE" id="PS51192"/>
    </source>
</evidence>
<dbReference type="Proteomes" id="UP000064920">
    <property type="component" value="Chromosome"/>
</dbReference>
<feature type="binding site" evidence="12">
    <location>
        <position position="462"/>
    </location>
    <ligand>
        <name>Zn(2+)</name>
        <dbReference type="ChEBI" id="CHEBI:29105"/>
        <label>2</label>
    </ligand>
</feature>
<feature type="binding site" evidence="12">
    <location>
        <position position="453"/>
    </location>
    <ligand>
        <name>Zn(2+)</name>
        <dbReference type="ChEBI" id="CHEBI:29105"/>
        <label>1</label>
    </ligand>
</feature>
<feature type="binding site" evidence="12">
    <location>
        <position position="480"/>
    </location>
    <ligand>
        <name>Zn(2+)</name>
        <dbReference type="ChEBI" id="CHEBI:29105"/>
        <label>2</label>
    </ligand>
</feature>
<evidence type="ECO:0000256" key="11">
    <source>
        <dbReference type="ARBA" id="ARBA00048988"/>
    </source>
</evidence>
<dbReference type="Gene3D" id="3.40.50.300">
    <property type="entry name" value="P-loop containing nucleotide triphosphate hydrolases"/>
    <property type="match status" value="2"/>
</dbReference>
<feature type="region of interest" description="Disordered" evidence="13">
    <location>
        <begin position="124"/>
        <end position="144"/>
    </location>
</feature>
<name>A0A0N9ZS51_9RHOB</name>
<reference evidence="15 16" key="1">
    <citation type="submission" date="2015-05" db="EMBL/GenBank/DDBJ databases">
        <authorList>
            <person name="Wang D.B."/>
            <person name="Wang M."/>
        </authorList>
    </citation>
    <scope>NUCLEOTIDE SEQUENCE [LARGE SCALE GENOMIC DNA]</scope>
    <source>
        <strain evidence="15 16">IMCC 12053</strain>
    </source>
</reference>
<keyword evidence="4 12" id="KW-0547">Nucleotide-binding</keyword>
<feature type="binding site" evidence="12">
    <location>
        <position position="490"/>
    </location>
    <ligand>
        <name>Zn(2+)</name>
        <dbReference type="ChEBI" id="CHEBI:29105"/>
        <label>1</label>
    </ligand>
</feature>
<keyword evidence="16" id="KW-1185">Reference proteome</keyword>
<comment type="catalytic activity">
    <reaction evidence="12">
        <text>Couples ATP hydrolysis with the unwinding of duplex DNA by translocating in the 3'-5' direction.</text>
        <dbReference type="EC" id="5.6.2.4"/>
    </reaction>
</comment>
<dbReference type="GO" id="GO:0006270">
    <property type="term" value="P:DNA replication initiation"/>
    <property type="evidence" value="ECO:0007669"/>
    <property type="project" value="TreeGrafter"/>
</dbReference>
<dbReference type="HAMAP" id="MF_00983">
    <property type="entry name" value="PriA"/>
    <property type="match status" value="1"/>
</dbReference>
<keyword evidence="5 12" id="KW-0378">Hydrolase</keyword>
<dbReference type="Pfam" id="PF18074">
    <property type="entry name" value="PriA_C"/>
    <property type="match status" value="1"/>
</dbReference>
<dbReference type="NCBIfam" id="TIGR00595">
    <property type="entry name" value="priA"/>
    <property type="match status" value="1"/>
</dbReference>
<dbReference type="KEGG" id="cmar:IMCC12053_2726"/>
<dbReference type="Gene3D" id="3.40.1440.60">
    <property type="entry name" value="PriA, 3(prime) DNA-binding domain"/>
    <property type="match status" value="1"/>
</dbReference>
<organism evidence="15 16">
    <name type="scientific">Celeribacter marinus</name>
    <dbReference type="NCBI Taxonomy" id="1397108"/>
    <lineage>
        <taxon>Bacteria</taxon>
        <taxon>Pseudomonadati</taxon>
        <taxon>Pseudomonadota</taxon>
        <taxon>Alphaproteobacteria</taxon>
        <taxon>Rhodobacterales</taxon>
        <taxon>Roseobacteraceae</taxon>
        <taxon>Celeribacter</taxon>
    </lineage>
</organism>
<keyword evidence="9 12" id="KW-0238">DNA-binding</keyword>
<feature type="domain" description="Helicase ATP-binding" evidence="14">
    <location>
        <begin position="223"/>
        <end position="389"/>
    </location>
</feature>
<dbReference type="SUPFAM" id="SSF52540">
    <property type="entry name" value="P-loop containing nucleoside triphosphate hydrolases"/>
    <property type="match status" value="1"/>
</dbReference>
<evidence type="ECO:0000256" key="8">
    <source>
        <dbReference type="ARBA" id="ARBA00022840"/>
    </source>
</evidence>
<evidence type="ECO:0000313" key="15">
    <source>
        <dbReference type="EMBL" id="ALI56673.1"/>
    </source>
</evidence>
<comment type="subunit">
    <text evidence="12">Component of the replication restart primosome.</text>
</comment>
<comment type="function">
    <text evidence="12">Initiates the restart of stalled replication forks, which reloads the replicative helicase on sites other than the origin of replication. Recognizes and binds to abandoned replication forks and remodels them to uncover a helicase loading site. Promotes assembly of the primosome at these replication forks.</text>
</comment>
<dbReference type="InterPro" id="IPR014001">
    <property type="entry name" value="Helicase_ATP-bd"/>
</dbReference>
<evidence type="ECO:0000256" key="6">
    <source>
        <dbReference type="ARBA" id="ARBA00022806"/>
    </source>
</evidence>
<evidence type="ECO:0000256" key="3">
    <source>
        <dbReference type="ARBA" id="ARBA00022723"/>
    </source>
</evidence>
<keyword evidence="3 12" id="KW-0479">Metal-binding</keyword>
<evidence type="ECO:0000256" key="10">
    <source>
        <dbReference type="ARBA" id="ARBA00023235"/>
    </source>
</evidence>
<dbReference type="GO" id="GO:0006269">
    <property type="term" value="P:DNA replication, synthesis of primer"/>
    <property type="evidence" value="ECO:0007669"/>
    <property type="project" value="UniProtKB-KW"/>
</dbReference>
<evidence type="ECO:0000256" key="12">
    <source>
        <dbReference type="HAMAP-Rule" id="MF_00983"/>
    </source>
</evidence>
<accession>A0A0N9ZS51</accession>
<dbReference type="PANTHER" id="PTHR30580:SF0">
    <property type="entry name" value="PRIMOSOMAL PROTEIN N"/>
    <property type="match status" value="1"/>
</dbReference>
<dbReference type="GO" id="GO:0008270">
    <property type="term" value="F:zinc ion binding"/>
    <property type="evidence" value="ECO:0007669"/>
    <property type="project" value="UniProtKB-UniRule"/>
</dbReference>
<keyword evidence="1 12" id="KW-0639">Primosome</keyword>
<dbReference type="InterPro" id="IPR042115">
    <property type="entry name" value="PriA_3primeBD_sf"/>
</dbReference>
<dbReference type="InterPro" id="IPR041222">
    <property type="entry name" value="PriA_3primeBD"/>
</dbReference>
<dbReference type="InterPro" id="IPR005259">
    <property type="entry name" value="PriA"/>
</dbReference>
<keyword evidence="2 12" id="KW-0235">DNA replication</keyword>
<dbReference type="InterPro" id="IPR027417">
    <property type="entry name" value="P-loop_NTPase"/>
</dbReference>
<dbReference type="EMBL" id="CP012023">
    <property type="protein sequence ID" value="ALI56673.1"/>
    <property type="molecule type" value="Genomic_DNA"/>
</dbReference>
<dbReference type="STRING" id="1397108.IMCC12053_2726"/>
<dbReference type="FunFam" id="3.40.50.300:FF:000489">
    <property type="entry name" value="Primosome assembly protein PriA"/>
    <property type="match status" value="1"/>
</dbReference>
<dbReference type="GO" id="GO:0006310">
    <property type="term" value="P:DNA recombination"/>
    <property type="evidence" value="ECO:0007669"/>
    <property type="project" value="InterPro"/>
</dbReference>
<dbReference type="SMART" id="SM00490">
    <property type="entry name" value="HELICc"/>
    <property type="match status" value="1"/>
</dbReference>
<dbReference type="Pfam" id="PF00270">
    <property type="entry name" value="DEAD"/>
    <property type="match status" value="1"/>
</dbReference>